<name>A0ABP1FX56_9CHLO</name>
<organism evidence="2 3">
    <name type="scientific">Coccomyxa viridis</name>
    <dbReference type="NCBI Taxonomy" id="1274662"/>
    <lineage>
        <taxon>Eukaryota</taxon>
        <taxon>Viridiplantae</taxon>
        <taxon>Chlorophyta</taxon>
        <taxon>core chlorophytes</taxon>
        <taxon>Trebouxiophyceae</taxon>
        <taxon>Trebouxiophyceae incertae sedis</taxon>
        <taxon>Coccomyxaceae</taxon>
        <taxon>Coccomyxa</taxon>
    </lineage>
</organism>
<reference evidence="2 3" key="1">
    <citation type="submission" date="2024-06" db="EMBL/GenBank/DDBJ databases">
        <authorList>
            <person name="Kraege A."/>
            <person name="Thomma B."/>
        </authorList>
    </citation>
    <scope>NUCLEOTIDE SEQUENCE [LARGE SCALE GENOMIC DNA]</scope>
</reference>
<feature type="compositionally biased region" description="Polar residues" evidence="1">
    <location>
        <begin position="409"/>
        <end position="424"/>
    </location>
</feature>
<evidence type="ECO:0000313" key="3">
    <source>
        <dbReference type="Proteomes" id="UP001497392"/>
    </source>
</evidence>
<dbReference type="Gene3D" id="1.25.40.10">
    <property type="entry name" value="Tetratricopeptide repeat domain"/>
    <property type="match status" value="2"/>
</dbReference>
<comment type="caution">
    <text evidence="2">The sequence shown here is derived from an EMBL/GenBank/DDBJ whole genome shotgun (WGS) entry which is preliminary data.</text>
</comment>
<proteinExistence type="predicted"/>
<evidence type="ECO:0000256" key="1">
    <source>
        <dbReference type="SAM" id="MobiDB-lite"/>
    </source>
</evidence>
<sequence length="593" mass="65479">MQEEADELPQPDGSSSRDLGSLKLLAKLHAARRAIDTGDYEAAIQFSQAAKETDPTSLAPWITHAEACMRLGCLKTFCVILNHLVEHCDELSIADREQCFNQGAEAVERLLIEEHLEKELIIDQVLISMTALQLDGFLEHDCKMLFLQSYARLCRSRVLTSVQYFTYVPKHTSSEDTCRLFMEVHALLKQDSRIIKGMAGLTEPAITAYRLLMSDAAKEAGDSWYAREMYTGAAERYTLALSLNVDNMYAFGGRARCYLHLKKYTEAIIEATTAIEASKPKALLGGHIKDFTADAALTRARAFCDGAAAMRKAPPLRILTSLRALSSQKPEVESLTSRYQALILQYGGVKECGALAASLLGKTHAAPQSGGGPAPSDRARSGLYTQEFQGNPSCPSNTMGPDSIRNGEPSGSVSISHPSQQQPRVQVSLRETAKRAHELHLDRKYLDAAQLQHSMARVTGDSIVWLDTAANYFLAGQYTESTTCALAVLAVQPNSRRALEHVKDVCEQQGSHEKLAEICSELLEVHGEVQQIREMKALAHHKAGNMQAYEKEIEKLQTSVERWRAILPELAQTRPKIGRPKGAERTGKTKARR</sequence>
<dbReference type="InterPro" id="IPR011990">
    <property type="entry name" value="TPR-like_helical_dom_sf"/>
</dbReference>
<keyword evidence="3" id="KW-1185">Reference proteome</keyword>
<feature type="region of interest" description="Disordered" evidence="1">
    <location>
        <begin position="574"/>
        <end position="593"/>
    </location>
</feature>
<dbReference type="EMBL" id="CAXHTA020000009">
    <property type="protein sequence ID" value="CAL5223664.1"/>
    <property type="molecule type" value="Genomic_DNA"/>
</dbReference>
<dbReference type="Proteomes" id="UP001497392">
    <property type="component" value="Unassembled WGS sequence"/>
</dbReference>
<dbReference type="SUPFAM" id="SSF48452">
    <property type="entry name" value="TPR-like"/>
    <property type="match status" value="2"/>
</dbReference>
<evidence type="ECO:0000313" key="2">
    <source>
        <dbReference type="EMBL" id="CAL5223664.1"/>
    </source>
</evidence>
<gene>
    <name evidence="2" type="primary">g6211</name>
    <name evidence="2" type="ORF">VP750_LOCUS5323</name>
</gene>
<accession>A0ABP1FX56</accession>
<protein>
    <submittedName>
        <fullName evidence="2">G6211 protein</fullName>
    </submittedName>
</protein>
<feature type="compositionally biased region" description="Polar residues" evidence="1">
    <location>
        <begin position="386"/>
        <end position="400"/>
    </location>
</feature>
<feature type="region of interest" description="Disordered" evidence="1">
    <location>
        <begin position="386"/>
        <end position="424"/>
    </location>
</feature>